<accession>A0A4P8PSP7</accession>
<proteinExistence type="predicted"/>
<evidence type="ECO:0000313" key="2">
    <source>
        <dbReference type="EMBL" id="QCQ85015.1"/>
    </source>
</evidence>
<feature type="compositionally biased region" description="Polar residues" evidence="1">
    <location>
        <begin position="14"/>
        <end position="26"/>
    </location>
</feature>
<dbReference type="Proteomes" id="UP000322506">
    <property type="component" value="Segment"/>
</dbReference>
<dbReference type="EMBL" id="MK249208">
    <property type="protein sequence ID" value="QCQ85015.1"/>
    <property type="molecule type" value="Genomic_DNA"/>
</dbReference>
<organism evidence="2">
    <name type="scientific">Blackfly microvirus SF02</name>
    <dbReference type="NCBI Taxonomy" id="2576452"/>
    <lineage>
        <taxon>Viruses</taxon>
        <taxon>Monodnaviria</taxon>
        <taxon>Sangervirae</taxon>
        <taxon>Phixviricota</taxon>
        <taxon>Malgrandaviricetes</taxon>
        <taxon>Petitvirales</taxon>
        <taxon>Microviridae</taxon>
        <taxon>Microvirus</taxon>
    </lineage>
</organism>
<evidence type="ECO:0000256" key="1">
    <source>
        <dbReference type="SAM" id="MobiDB-lite"/>
    </source>
</evidence>
<name>A0A4P8PSP7_9VIRU</name>
<reference evidence="2" key="1">
    <citation type="submission" date="2018-12" db="EMBL/GenBank/DDBJ databases">
        <title>Singled stranded DNA viruses identified in blackflies (Austrosimulium ungulatum) sampled in New Zealand.</title>
        <authorList>
            <person name="Kraberger S."/>
            <person name="Fontenele R.S."/>
            <person name="Schmidlin K."/>
            <person name="Walters M."/>
            <person name="Varsani A."/>
        </authorList>
    </citation>
    <scope>NUCLEOTIDE SEQUENCE [LARGE SCALE GENOMIC DNA]</scope>
    <source>
        <strain evidence="2">156</strain>
    </source>
</reference>
<protein>
    <submittedName>
        <fullName evidence="2">Uncharacterized protein</fullName>
    </submittedName>
</protein>
<sequence>MNSNKPSLTWMQQANNASKNRINSLPHNMRKHKKSSNHQPELQLALNPAEQITEPRKAAVKANLENIPPEGVFKTNNFMMADKYRHTMKKLP</sequence>
<feature type="region of interest" description="Disordered" evidence="1">
    <location>
        <begin position="14"/>
        <end position="40"/>
    </location>
</feature>